<name>A0ABY6IRU5_9HYPH</name>
<reference evidence="1" key="1">
    <citation type="submission" date="2022-10" db="EMBL/GenBank/DDBJ databases">
        <title>YIM 151497 complete genome.</title>
        <authorList>
            <person name="Chen X."/>
        </authorList>
    </citation>
    <scope>NUCLEOTIDE SEQUENCE</scope>
    <source>
        <strain evidence="1">YIM 151497</strain>
    </source>
</reference>
<protein>
    <recommendedName>
        <fullName evidence="3">HTH merR-type domain-containing protein</fullName>
    </recommendedName>
</protein>
<gene>
    <name evidence="1" type="ORF">OF122_18165</name>
</gene>
<sequence length="152" mass="15969">MTDLRTPKYALSDVAEATGVLVGTIRGWAQRKELTFGDGDIATVVPGSTRRVTGHTVLAVAVASALMHSDHREAAFLAAKAFAYAGGEGRDVGHPFKAGTTYVAATADGGFLITNDFDRVRAFVASANGHAVTVVDAEAIWHRVTAKLDTIN</sequence>
<accession>A0ABY6IRU5</accession>
<dbReference type="RefSeq" id="WP_264225587.1">
    <property type="nucleotide sequence ID" value="NZ_CP107716.1"/>
</dbReference>
<evidence type="ECO:0000313" key="2">
    <source>
        <dbReference type="Proteomes" id="UP001163882"/>
    </source>
</evidence>
<proteinExistence type="predicted"/>
<keyword evidence="2" id="KW-1185">Reference proteome</keyword>
<organism evidence="1 2">
    <name type="scientific">Pelagibacterium flavum</name>
    <dbReference type="NCBI Taxonomy" id="2984530"/>
    <lineage>
        <taxon>Bacteria</taxon>
        <taxon>Pseudomonadati</taxon>
        <taxon>Pseudomonadota</taxon>
        <taxon>Alphaproteobacteria</taxon>
        <taxon>Hyphomicrobiales</taxon>
        <taxon>Devosiaceae</taxon>
        <taxon>Pelagibacterium</taxon>
    </lineage>
</organism>
<evidence type="ECO:0000313" key="1">
    <source>
        <dbReference type="EMBL" id="UYQ71940.1"/>
    </source>
</evidence>
<dbReference type="EMBL" id="CP107716">
    <property type="protein sequence ID" value="UYQ71940.1"/>
    <property type="molecule type" value="Genomic_DNA"/>
</dbReference>
<evidence type="ECO:0008006" key="3">
    <source>
        <dbReference type="Google" id="ProtNLM"/>
    </source>
</evidence>
<dbReference type="Proteomes" id="UP001163882">
    <property type="component" value="Chromosome"/>
</dbReference>